<sequence>MVREQNPTSYKLQLGAALERFRLHAGLPRKAAADELGCSEGKIGTIERGDVAIRAAELKVVLDLYGVTGDERADVEHLAAEAKRRRPRTPWGSVIPDRLKKFFTTEETAVKIEAYLPELLHGLVQTEAYARAVLSTNSAFRPEEVERLVDARMARQTLLESSDAPALTLAVPEAVVRGQVGGPVVMAEQLAHLRRLARRPEITIRVIPTSLGAHAGSGLPFTILTPPQGRRRMVYVETLTDGLFVDEPLRVAKYETAFRELMGVALSPTASVALLATVAGQL</sequence>
<organism evidence="2 3">
    <name type="scientific">Saccharothrix violaceirubra</name>
    <dbReference type="NCBI Taxonomy" id="413306"/>
    <lineage>
        <taxon>Bacteria</taxon>
        <taxon>Bacillati</taxon>
        <taxon>Actinomycetota</taxon>
        <taxon>Actinomycetes</taxon>
        <taxon>Pseudonocardiales</taxon>
        <taxon>Pseudonocardiaceae</taxon>
        <taxon>Saccharothrix</taxon>
    </lineage>
</organism>
<evidence type="ECO:0000313" key="2">
    <source>
        <dbReference type="EMBL" id="MBB4968247.1"/>
    </source>
</evidence>
<feature type="domain" description="HTH cro/C1-type" evidence="1">
    <location>
        <begin position="18"/>
        <end position="72"/>
    </location>
</feature>
<dbReference type="RefSeq" id="WP_184673625.1">
    <property type="nucleotide sequence ID" value="NZ_BAABAI010000028.1"/>
</dbReference>
<evidence type="ECO:0000313" key="3">
    <source>
        <dbReference type="Proteomes" id="UP000542674"/>
    </source>
</evidence>
<dbReference type="EMBL" id="JACHJS010000001">
    <property type="protein sequence ID" value="MBB4968247.1"/>
    <property type="molecule type" value="Genomic_DNA"/>
</dbReference>
<dbReference type="InterPro" id="IPR001387">
    <property type="entry name" value="Cro/C1-type_HTH"/>
</dbReference>
<dbReference type="GO" id="GO:0003677">
    <property type="term" value="F:DNA binding"/>
    <property type="evidence" value="ECO:0007669"/>
    <property type="project" value="InterPro"/>
</dbReference>
<dbReference type="InterPro" id="IPR043917">
    <property type="entry name" value="DUF5753"/>
</dbReference>
<dbReference type="InterPro" id="IPR010982">
    <property type="entry name" value="Lambda_DNA-bd_dom_sf"/>
</dbReference>
<evidence type="ECO:0000259" key="1">
    <source>
        <dbReference type="PROSITE" id="PS50943"/>
    </source>
</evidence>
<dbReference type="PROSITE" id="PS50943">
    <property type="entry name" value="HTH_CROC1"/>
    <property type="match status" value="1"/>
</dbReference>
<dbReference type="Gene3D" id="1.10.260.40">
    <property type="entry name" value="lambda repressor-like DNA-binding domains"/>
    <property type="match status" value="1"/>
</dbReference>
<proteinExistence type="predicted"/>
<dbReference type="SMART" id="SM00530">
    <property type="entry name" value="HTH_XRE"/>
    <property type="match status" value="1"/>
</dbReference>
<protein>
    <submittedName>
        <fullName evidence="2">Transcriptional regulator with XRE-family HTH domain</fullName>
    </submittedName>
</protein>
<reference evidence="2 3" key="1">
    <citation type="submission" date="2020-08" db="EMBL/GenBank/DDBJ databases">
        <title>Sequencing the genomes of 1000 actinobacteria strains.</title>
        <authorList>
            <person name="Klenk H.-P."/>
        </authorList>
    </citation>
    <scope>NUCLEOTIDE SEQUENCE [LARGE SCALE GENOMIC DNA]</scope>
    <source>
        <strain evidence="2 3">DSM 45084</strain>
    </source>
</reference>
<accession>A0A7W7T944</accession>
<gene>
    <name evidence="2" type="ORF">F4559_005606</name>
</gene>
<dbReference type="AlphaFoldDB" id="A0A7W7T944"/>
<comment type="caution">
    <text evidence="2">The sequence shown here is derived from an EMBL/GenBank/DDBJ whole genome shotgun (WGS) entry which is preliminary data.</text>
</comment>
<keyword evidence="3" id="KW-1185">Reference proteome</keyword>
<dbReference type="CDD" id="cd00093">
    <property type="entry name" value="HTH_XRE"/>
    <property type="match status" value="1"/>
</dbReference>
<name>A0A7W7T944_9PSEU</name>
<dbReference type="Proteomes" id="UP000542674">
    <property type="component" value="Unassembled WGS sequence"/>
</dbReference>
<dbReference type="Pfam" id="PF19054">
    <property type="entry name" value="DUF5753"/>
    <property type="match status" value="1"/>
</dbReference>
<dbReference type="Pfam" id="PF13560">
    <property type="entry name" value="HTH_31"/>
    <property type="match status" value="1"/>
</dbReference>
<dbReference type="SUPFAM" id="SSF47413">
    <property type="entry name" value="lambda repressor-like DNA-binding domains"/>
    <property type="match status" value="1"/>
</dbReference>